<name>A0A8J8MMY7_9FIRM</name>
<keyword evidence="5" id="KW-0902">Two-component regulatory system</keyword>
<keyword evidence="6" id="KW-0805">Transcription regulation</keyword>
<evidence type="ECO:0000256" key="1">
    <source>
        <dbReference type="ARBA" id="ARBA00004496"/>
    </source>
</evidence>
<feature type="domain" description="Response regulatory" evidence="12">
    <location>
        <begin position="3"/>
        <end position="120"/>
    </location>
</feature>
<dbReference type="PROSITE" id="PS50110">
    <property type="entry name" value="RESPONSE_REGULATORY"/>
    <property type="match status" value="1"/>
</dbReference>
<dbReference type="GO" id="GO:0005737">
    <property type="term" value="C:cytoplasm"/>
    <property type="evidence" value="ECO:0007669"/>
    <property type="project" value="UniProtKB-SubCell"/>
</dbReference>
<dbReference type="GO" id="GO:0000160">
    <property type="term" value="P:phosphorelay signal transduction system"/>
    <property type="evidence" value="ECO:0007669"/>
    <property type="project" value="UniProtKB-KW"/>
</dbReference>
<evidence type="ECO:0000313" key="14">
    <source>
        <dbReference type="Proteomes" id="UP000683246"/>
    </source>
</evidence>
<keyword evidence="7" id="KW-0238">DNA-binding</keyword>
<evidence type="ECO:0000259" key="12">
    <source>
        <dbReference type="PROSITE" id="PS50110"/>
    </source>
</evidence>
<evidence type="ECO:0000313" key="13">
    <source>
        <dbReference type="EMBL" id="QUI24459.1"/>
    </source>
</evidence>
<proteinExistence type="predicted"/>
<dbReference type="SUPFAM" id="SSF46689">
    <property type="entry name" value="Homeodomain-like"/>
    <property type="match status" value="2"/>
</dbReference>
<dbReference type="PROSITE" id="PS01124">
    <property type="entry name" value="HTH_ARAC_FAMILY_2"/>
    <property type="match status" value="1"/>
</dbReference>
<evidence type="ECO:0000256" key="5">
    <source>
        <dbReference type="ARBA" id="ARBA00023012"/>
    </source>
</evidence>
<dbReference type="InterPro" id="IPR051552">
    <property type="entry name" value="HptR"/>
</dbReference>
<dbReference type="AlphaFoldDB" id="A0A8J8MMY7"/>
<dbReference type="InterPro" id="IPR011006">
    <property type="entry name" value="CheY-like_superfamily"/>
</dbReference>
<dbReference type="SUPFAM" id="SSF52172">
    <property type="entry name" value="CheY-like"/>
    <property type="match status" value="1"/>
</dbReference>
<evidence type="ECO:0000256" key="2">
    <source>
        <dbReference type="ARBA" id="ARBA00018672"/>
    </source>
</evidence>
<gene>
    <name evidence="13" type="ORF">HZI73_20100</name>
</gene>
<dbReference type="InterPro" id="IPR009057">
    <property type="entry name" value="Homeodomain-like_sf"/>
</dbReference>
<dbReference type="InterPro" id="IPR001789">
    <property type="entry name" value="Sig_transdc_resp-reg_receiver"/>
</dbReference>
<dbReference type="PANTHER" id="PTHR42713">
    <property type="entry name" value="HISTIDINE KINASE-RELATED"/>
    <property type="match status" value="1"/>
</dbReference>
<feature type="domain" description="HTH araC/xylS-type" evidence="11">
    <location>
        <begin position="428"/>
        <end position="526"/>
    </location>
</feature>
<keyword evidence="4 10" id="KW-0597">Phosphoprotein</keyword>
<dbReference type="Gene3D" id="3.40.50.2300">
    <property type="match status" value="1"/>
</dbReference>
<dbReference type="SMART" id="SM00342">
    <property type="entry name" value="HTH_ARAC"/>
    <property type="match status" value="1"/>
</dbReference>
<evidence type="ECO:0000256" key="4">
    <source>
        <dbReference type="ARBA" id="ARBA00022553"/>
    </source>
</evidence>
<protein>
    <recommendedName>
        <fullName evidence="2">Stage 0 sporulation protein A homolog</fullName>
    </recommendedName>
</protein>
<comment type="subcellular location">
    <subcellularLocation>
        <location evidence="1">Cytoplasm</location>
    </subcellularLocation>
</comment>
<dbReference type="Gene3D" id="1.10.10.60">
    <property type="entry name" value="Homeodomain-like"/>
    <property type="match status" value="2"/>
</dbReference>
<comment type="function">
    <text evidence="9">May play the central regulatory role in sporulation. It may be an element of the effector pathway responsible for the activation of sporulation genes in response to nutritional stress. Spo0A may act in concert with spo0H (a sigma factor) to control the expression of some genes that are critical to the sporulation process.</text>
</comment>
<feature type="modified residue" description="4-aspartylphosphate" evidence="10">
    <location>
        <position position="55"/>
    </location>
</feature>
<organism evidence="13 14">
    <name type="scientific">Vallitalea pronyensis</name>
    <dbReference type="NCBI Taxonomy" id="1348613"/>
    <lineage>
        <taxon>Bacteria</taxon>
        <taxon>Bacillati</taxon>
        <taxon>Bacillota</taxon>
        <taxon>Clostridia</taxon>
        <taxon>Lachnospirales</taxon>
        <taxon>Vallitaleaceae</taxon>
        <taxon>Vallitalea</taxon>
    </lineage>
</organism>
<evidence type="ECO:0000256" key="6">
    <source>
        <dbReference type="ARBA" id="ARBA00023015"/>
    </source>
</evidence>
<keyword evidence="3" id="KW-0963">Cytoplasm</keyword>
<dbReference type="InterPro" id="IPR020449">
    <property type="entry name" value="Tscrpt_reg_AraC-type_HTH"/>
</dbReference>
<dbReference type="Pfam" id="PF00072">
    <property type="entry name" value="Response_reg"/>
    <property type="match status" value="1"/>
</dbReference>
<evidence type="ECO:0000256" key="8">
    <source>
        <dbReference type="ARBA" id="ARBA00023163"/>
    </source>
</evidence>
<evidence type="ECO:0000256" key="3">
    <source>
        <dbReference type="ARBA" id="ARBA00022490"/>
    </source>
</evidence>
<keyword evidence="8" id="KW-0804">Transcription</keyword>
<evidence type="ECO:0000256" key="7">
    <source>
        <dbReference type="ARBA" id="ARBA00023125"/>
    </source>
</evidence>
<evidence type="ECO:0000256" key="9">
    <source>
        <dbReference type="ARBA" id="ARBA00024867"/>
    </source>
</evidence>
<accession>A0A8J8MMY7</accession>
<dbReference type="SMART" id="SM00448">
    <property type="entry name" value="REC"/>
    <property type="match status" value="1"/>
</dbReference>
<reference evidence="13" key="1">
    <citation type="submission" date="2020-07" db="EMBL/GenBank/DDBJ databases">
        <title>Vallitalea pronyensis genome.</title>
        <authorList>
            <person name="Postec A."/>
        </authorList>
    </citation>
    <scope>NUCLEOTIDE SEQUENCE</scope>
    <source>
        <strain evidence="13">FatNI3</strain>
    </source>
</reference>
<dbReference type="GO" id="GO:0043565">
    <property type="term" value="F:sequence-specific DNA binding"/>
    <property type="evidence" value="ECO:0007669"/>
    <property type="project" value="InterPro"/>
</dbReference>
<dbReference type="GO" id="GO:0003700">
    <property type="term" value="F:DNA-binding transcription factor activity"/>
    <property type="evidence" value="ECO:0007669"/>
    <property type="project" value="InterPro"/>
</dbReference>
<evidence type="ECO:0000256" key="10">
    <source>
        <dbReference type="PROSITE-ProRule" id="PRU00169"/>
    </source>
</evidence>
<dbReference type="PANTHER" id="PTHR42713:SF3">
    <property type="entry name" value="TRANSCRIPTIONAL REGULATORY PROTEIN HPTR"/>
    <property type="match status" value="1"/>
</dbReference>
<evidence type="ECO:0000259" key="11">
    <source>
        <dbReference type="PROSITE" id="PS01124"/>
    </source>
</evidence>
<dbReference type="Pfam" id="PF12833">
    <property type="entry name" value="HTH_18"/>
    <property type="match status" value="1"/>
</dbReference>
<dbReference type="CDD" id="cd17536">
    <property type="entry name" value="REC_YesN-like"/>
    <property type="match status" value="1"/>
</dbReference>
<dbReference type="PRINTS" id="PR00032">
    <property type="entry name" value="HTHARAC"/>
</dbReference>
<dbReference type="Proteomes" id="UP000683246">
    <property type="component" value="Chromosome"/>
</dbReference>
<dbReference type="KEGG" id="vpy:HZI73_20100"/>
<dbReference type="EMBL" id="CP058649">
    <property type="protein sequence ID" value="QUI24459.1"/>
    <property type="molecule type" value="Genomic_DNA"/>
</dbReference>
<dbReference type="RefSeq" id="WP_212695153.1">
    <property type="nucleotide sequence ID" value="NZ_CP058649.1"/>
</dbReference>
<keyword evidence="14" id="KW-1185">Reference proteome</keyword>
<dbReference type="InterPro" id="IPR018060">
    <property type="entry name" value="HTH_AraC"/>
</dbReference>
<sequence>MYKVIIVDDEVISRIGIKGLIDWKKYGFTLAGQATNGIEALELVEKERPDLILTDMRMPKLDGIGLMKACREKGEPVDFVVISAHDDFMYLKEAMKLGAIDYILKNNINEEQLVTVLSRCRHKLDEQTDRPIKKSEFIETEVLHAVQQNFLKILLYGKDKEIPDVNTIWKQYQINFKKSMFVCFLIRGGQQIEEIDFTTIVDLVSNVAKDYENIYLCQTGYKELSILHNMDNMSEAENKDYLMRLANRFIFVINQYLNLNISVGISELLSGIGSIPLTYLEAYQASSSDYNISREIGAVFYKDIREIMDKVQHTTVEKSIRTFRRAIESEDHKVINEEFITIIQTFKGDERITKGQVQYYISAFIYDIKEYAHRKSYYRIIKAIRQIEETDILHKHLRKNDMVDLLKDLKIKLEEDMKDREDTSLYVVKIKEYVRNHYMDRLNIEDLAHKVGLSYTYMSSLFKKETGQTIQEYIIGIRLMHAKRYLNETNLQISHIAAQIGYDNEHYFSRMFKSRTGMTPTAYRHNKSWTQS</sequence>